<feature type="transmembrane region" description="Helical" evidence="1">
    <location>
        <begin position="90"/>
        <end position="110"/>
    </location>
</feature>
<accession>A0A7T0KMW5</accession>
<name>A0A7T0KMW5_9CORY</name>
<keyword evidence="1" id="KW-0812">Transmembrane</keyword>
<proteinExistence type="predicted"/>
<protein>
    <recommendedName>
        <fullName evidence="4">MFS transporter</fullName>
    </recommendedName>
</protein>
<feature type="transmembrane region" description="Helical" evidence="1">
    <location>
        <begin position="55"/>
        <end position="78"/>
    </location>
</feature>
<evidence type="ECO:0008006" key="4">
    <source>
        <dbReference type="Google" id="ProtNLM"/>
    </source>
</evidence>
<dbReference type="AlphaFoldDB" id="A0A7T0KMW5"/>
<evidence type="ECO:0000313" key="2">
    <source>
        <dbReference type="EMBL" id="QPK83676.1"/>
    </source>
</evidence>
<gene>
    <name evidence="2" type="ORF">G7Y29_02375</name>
</gene>
<evidence type="ECO:0000256" key="1">
    <source>
        <dbReference type="SAM" id="Phobius"/>
    </source>
</evidence>
<feature type="transmembrane region" description="Helical" evidence="1">
    <location>
        <begin position="21"/>
        <end position="43"/>
    </location>
</feature>
<dbReference type="KEGG" id="cqn:G7Y29_02375"/>
<dbReference type="Proteomes" id="UP000594586">
    <property type="component" value="Chromosome"/>
</dbReference>
<sequence>MNPSPDEAREMIARADALSRNAARFPLSWVGYTMLCAIGPLYLLSTYLSGPTPPAVIWAVIGAWLIAGVLFSVGFGMLSRPTPKGFGTRWAVMIALWSAAWVFSVAGPDITTSTQLVAQSLIYLALAATGPLWELITLHNQRTK</sequence>
<keyword evidence="1" id="KW-0472">Membrane</keyword>
<keyword evidence="3" id="KW-1185">Reference proteome</keyword>
<organism evidence="2 3">
    <name type="scientific">Corynebacterium qintianiae</name>
    <dbReference type="NCBI Taxonomy" id="2709392"/>
    <lineage>
        <taxon>Bacteria</taxon>
        <taxon>Bacillati</taxon>
        <taxon>Actinomycetota</taxon>
        <taxon>Actinomycetes</taxon>
        <taxon>Mycobacteriales</taxon>
        <taxon>Corynebacteriaceae</taxon>
        <taxon>Corynebacterium</taxon>
    </lineage>
</organism>
<reference evidence="2 3" key="1">
    <citation type="submission" date="2020-11" db="EMBL/GenBank/DDBJ databases">
        <title>Corynebacterium sp. MC1420.</title>
        <authorList>
            <person name="Zhou J."/>
        </authorList>
    </citation>
    <scope>NUCLEOTIDE SEQUENCE [LARGE SCALE GENOMIC DNA]</scope>
    <source>
        <strain evidence="2 3">MC1420</strain>
    </source>
</reference>
<feature type="transmembrane region" description="Helical" evidence="1">
    <location>
        <begin position="116"/>
        <end position="136"/>
    </location>
</feature>
<evidence type="ECO:0000313" key="3">
    <source>
        <dbReference type="Proteomes" id="UP000594586"/>
    </source>
</evidence>
<keyword evidence="1" id="KW-1133">Transmembrane helix</keyword>
<dbReference type="RefSeq" id="WP_165005169.1">
    <property type="nucleotide sequence ID" value="NZ_CP064955.1"/>
</dbReference>
<dbReference type="EMBL" id="CP064955">
    <property type="protein sequence ID" value="QPK83676.1"/>
    <property type="molecule type" value="Genomic_DNA"/>
</dbReference>